<evidence type="ECO:0000313" key="1">
    <source>
        <dbReference type="EMBL" id="KAG0423855.1"/>
    </source>
</evidence>
<evidence type="ECO:0000313" key="2">
    <source>
        <dbReference type="Proteomes" id="UP000805193"/>
    </source>
</evidence>
<proteinExistence type="predicted"/>
<name>A0AC60PS06_IXOPE</name>
<sequence>LSDWWVEAVFMKKRQPVVWYSSPVTALPKQRFNAKIDQLRHAALLVAGALRFKHLIDTQRMEIEMKGTKPLDMSQYQRMFTTYRVPFQDCDRLELSSPPNEPSRDVLVIHNNQYFTFNVYDTDGCPFDERKILQQLLRVVDIVTKNYCFTLPNTDSKNAACVEAIRKAVFVLCLDRPLNNSEPYEVACPQQMFVGGRDGENAANRWCDKSLQFIVGEEGHSGLLSDHSPMDGPAVAVLVDHCYNYIFQHEHFDPTSNALKDIPKKLEFQLSWETLQDIEKAKSSHARLRDEMDLLIYKFQNYGKDFVKSRNMSPDSFVQMALQLAFYKIHKVPCATYESASTREFLHGRTEVVRGTSSQSLNFCRTFESPNSTREEKEHSLRKAVAKHKHDANLANSGLGVDRLFFGLKMTAREHGIPLPPFFSEQGYRVSSHFRLFASQVSARCDAVMMLSPIVRDGYCVFYNVLKDSFNFGVSCFNSCPETSALRFKEALEQSLTEMQNCVAQSNPAVGAGT</sequence>
<feature type="non-terminal residue" evidence="1">
    <location>
        <position position="1"/>
    </location>
</feature>
<dbReference type="EMBL" id="JABSTQ010010047">
    <property type="protein sequence ID" value="KAG0423855.1"/>
    <property type="molecule type" value="Genomic_DNA"/>
</dbReference>
<comment type="caution">
    <text evidence="1">The sequence shown here is derived from an EMBL/GenBank/DDBJ whole genome shotgun (WGS) entry which is preliminary data.</text>
</comment>
<accession>A0AC60PS06</accession>
<organism evidence="1 2">
    <name type="scientific">Ixodes persulcatus</name>
    <name type="common">Taiga tick</name>
    <dbReference type="NCBI Taxonomy" id="34615"/>
    <lineage>
        <taxon>Eukaryota</taxon>
        <taxon>Metazoa</taxon>
        <taxon>Ecdysozoa</taxon>
        <taxon>Arthropoda</taxon>
        <taxon>Chelicerata</taxon>
        <taxon>Arachnida</taxon>
        <taxon>Acari</taxon>
        <taxon>Parasitiformes</taxon>
        <taxon>Ixodida</taxon>
        <taxon>Ixodoidea</taxon>
        <taxon>Ixodidae</taxon>
        <taxon>Ixodinae</taxon>
        <taxon>Ixodes</taxon>
    </lineage>
</organism>
<reference evidence="1 2" key="1">
    <citation type="journal article" date="2020" name="Cell">
        <title>Large-Scale Comparative Analyses of Tick Genomes Elucidate Their Genetic Diversity and Vector Capacities.</title>
        <authorList>
            <consortium name="Tick Genome and Microbiome Consortium (TIGMIC)"/>
            <person name="Jia N."/>
            <person name="Wang J."/>
            <person name="Shi W."/>
            <person name="Du L."/>
            <person name="Sun Y."/>
            <person name="Zhan W."/>
            <person name="Jiang J.F."/>
            <person name="Wang Q."/>
            <person name="Zhang B."/>
            <person name="Ji P."/>
            <person name="Bell-Sakyi L."/>
            <person name="Cui X.M."/>
            <person name="Yuan T.T."/>
            <person name="Jiang B.G."/>
            <person name="Yang W.F."/>
            <person name="Lam T.T."/>
            <person name="Chang Q.C."/>
            <person name="Ding S.J."/>
            <person name="Wang X.J."/>
            <person name="Zhu J.G."/>
            <person name="Ruan X.D."/>
            <person name="Zhao L."/>
            <person name="Wei J.T."/>
            <person name="Ye R.Z."/>
            <person name="Que T.C."/>
            <person name="Du C.H."/>
            <person name="Zhou Y.H."/>
            <person name="Cheng J.X."/>
            <person name="Dai P.F."/>
            <person name="Guo W.B."/>
            <person name="Han X.H."/>
            <person name="Huang E.J."/>
            <person name="Li L.F."/>
            <person name="Wei W."/>
            <person name="Gao Y.C."/>
            <person name="Liu J.Z."/>
            <person name="Shao H.Z."/>
            <person name="Wang X."/>
            <person name="Wang C.C."/>
            <person name="Yang T.C."/>
            <person name="Huo Q.B."/>
            <person name="Li W."/>
            <person name="Chen H.Y."/>
            <person name="Chen S.E."/>
            <person name="Zhou L.G."/>
            <person name="Ni X.B."/>
            <person name="Tian J.H."/>
            <person name="Sheng Y."/>
            <person name="Liu T."/>
            <person name="Pan Y.S."/>
            <person name="Xia L.Y."/>
            <person name="Li J."/>
            <person name="Zhao F."/>
            <person name="Cao W.C."/>
        </authorList>
    </citation>
    <scope>NUCLEOTIDE SEQUENCE [LARGE SCALE GENOMIC DNA]</scope>
    <source>
        <strain evidence="1">Iper-2018</strain>
    </source>
</reference>
<protein>
    <submittedName>
        <fullName evidence="1">Uncharacterized protein</fullName>
    </submittedName>
</protein>
<keyword evidence="2" id="KW-1185">Reference proteome</keyword>
<dbReference type="Proteomes" id="UP000805193">
    <property type="component" value="Unassembled WGS sequence"/>
</dbReference>
<gene>
    <name evidence="1" type="ORF">HPB47_000386</name>
</gene>